<protein>
    <recommendedName>
        <fullName evidence="1">Aminoglycoside phosphotransferase domain-containing protein</fullName>
    </recommendedName>
</protein>
<feature type="domain" description="Aminoglycoside phosphotransferase" evidence="1">
    <location>
        <begin position="302"/>
        <end position="376"/>
    </location>
</feature>
<evidence type="ECO:0000313" key="2">
    <source>
        <dbReference type="EMBL" id="OAR00741.1"/>
    </source>
</evidence>
<evidence type="ECO:0000259" key="1">
    <source>
        <dbReference type="Pfam" id="PF01636"/>
    </source>
</evidence>
<dbReference type="InterPro" id="IPR051678">
    <property type="entry name" value="AGP_Transferase"/>
</dbReference>
<sequence>MTTRNLLSGPITFSAAMGRSTNVLRSLQYPQRKVAFYSYIQERVELLAELIAHHLGAKPSEIVVSPQEWWRHGSFNLCIPVRVEADLKKTSLPQFVMIRFPLPYRVGEAAHSGNSDEKLRCEAATYAWIDENCPDVPIPKLFGFGLGTNERFTKSDFVPWWSRWCHKAHRFILSTAGYEQPSQYICHNSSRFDALGIGYLLIESIAVDKGDMLSKFWAEHRDDARLHNLQRDIARIMVSLAQHPLPRIGTFSMDSGGYLRLDNRPISVESTIHENEGLTPMVSRSTTFSSTKDFIFSQISTFEARFLEQPNAIVDRRDALYQMAGLTAARVALPQLLRDDLQNGPFVFSLRDLHRSNIFVDQDWNVTAIIDLEFASSWPAEFIQTPYWLEYEFINDVTPMGFKARHIEFMEHIRRAEQLPKRENSGTENSGTESLSSIMKRSWDEGTFWVPLALRDPVSFAELFYQRILNGCFGLTTEEIKNEQNFIFCSRIFRRKWQSIIDKKLNDQRTYVDGLKKAFADPNSDLA</sequence>
<dbReference type="OMA" id="IEMCRIP"/>
<accession>A0A179IGI0</accession>
<dbReference type="EMBL" id="LUKN01001555">
    <property type="protein sequence ID" value="OAR00741.1"/>
    <property type="molecule type" value="Genomic_DNA"/>
</dbReference>
<dbReference type="SUPFAM" id="SSF56112">
    <property type="entry name" value="Protein kinase-like (PK-like)"/>
    <property type="match status" value="1"/>
</dbReference>
<dbReference type="InterPro" id="IPR011009">
    <property type="entry name" value="Kinase-like_dom_sf"/>
</dbReference>
<evidence type="ECO:0000313" key="3">
    <source>
        <dbReference type="Proteomes" id="UP000243081"/>
    </source>
</evidence>
<dbReference type="Pfam" id="PF01636">
    <property type="entry name" value="APH"/>
    <property type="match status" value="1"/>
</dbReference>
<keyword evidence="3" id="KW-1185">Reference proteome</keyword>
<dbReference type="InterPro" id="IPR002575">
    <property type="entry name" value="Aminoglycoside_PTrfase"/>
</dbReference>
<dbReference type="PANTHER" id="PTHR21310:SF37">
    <property type="entry name" value="AMINOGLYCOSIDE PHOSPHOTRANSFERASE DOMAIN-CONTAINING PROTEIN"/>
    <property type="match status" value="1"/>
</dbReference>
<dbReference type="OrthoDB" id="4865402at2759"/>
<dbReference type="AlphaFoldDB" id="A0A179IGI0"/>
<name>A0A179IGI0_CORDF</name>
<dbReference type="Proteomes" id="UP000243081">
    <property type="component" value="Unassembled WGS sequence"/>
</dbReference>
<reference evidence="2 3" key="1">
    <citation type="submission" date="2016-03" db="EMBL/GenBank/DDBJ databases">
        <title>Fine-scale spatial genetic structure of a fungal parasite of coffee scale insects.</title>
        <authorList>
            <person name="Jackson D."/>
            <person name="Zemenick K.A."/>
            <person name="Malloure B."/>
            <person name="Quandt C.A."/>
            <person name="James T.Y."/>
        </authorList>
    </citation>
    <scope>NUCLEOTIDE SEQUENCE [LARGE SCALE GENOMIC DNA]</scope>
    <source>
        <strain evidence="2 3">UM487</strain>
    </source>
</reference>
<proteinExistence type="predicted"/>
<comment type="caution">
    <text evidence="2">The sequence shown here is derived from an EMBL/GenBank/DDBJ whole genome shotgun (WGS) entry which is preliminary data.</text>
</comment>
<dbReference type="PANTHER" id="PTHR21310">
    <property type="entry name" value="AMINOGLYCOSIDE PHOSPHOTRANSFERASE-RELATED-RELATED"/>
    <property type="match status" value="1"/>
</dbReference>
<gene>
    <name evidence="2" type="ORF">LLEC1_07573</name>
</gene>
<organism evidence="2 3">
    <name type="scientific">Cordyceps confragosa</name>
    <name type="common">Lecanicillium lecanii</name>
    <dbReference type="NCBI Taxonomy" id="2714763"/>
    <lineage>
        <taxon>Eukaryota</taxon>
        <taxon>Fungi</taxon>
        <taxon>Dikarya</taxon>
        <taxon>Ascomycota</taxon>
        <taxon>Pezizomycotina</taxon>
        <taxon>Sordariomycetes</taxon>
        <taxon>Hypocreomycetidae</taxon>
        <taxon>Hypocreales</taxon>
        <taxon>Cordycipitaceae</taxon>
        <taxon>Akanthomyces</taxon>
    </lineage>
</organism>